<feature type="signal peptide" evidence="1">
    <location>
        <begin position="1"/>
        <end position="23"/>
    </location>
</feature>
<evidence type="ECO:0000313" key="3">
    <source>
        <dbReference type="Proteomes" id="UP000799118"/>
    </source>
</evidence>
<gene>
    <name evidence="2" type="ORF">BT96DRAFT_574164</name>
</gene>
<feature type="chain" id="PRO_5025328192" evidence="1">
    <location>
        <begin position="24"/>
        <end position="124"/>
    </location>
</feature>
<sequence>MNMGLRWLVLLLGLWSTILNGPAEKVLGSESDMSITQCMLDRMFKRSALALCELPSKFPIKFLWYCLLTNMVNASQRSSSWHIYPEAEERWYFTSWRNVGLFIWVLYGSHLVTMASEFTKYSNF</sequence>
<dbReference type="AlphaFoldDB" id="A0A6A4HYH0"/>
<keyword evidence="1" id="KW-0732">Signal</keyword>
<evidence type="ECO:0000256" key="1">
    <source>
        <dbReference type="SAM" id="SignalP"/>
    </source>
</evidence>
<proteinExistence type="predicted"/>
<keyword evidence="3" id="KW-1185">Reference proteome</keyword>
<dbReference type="EMBL" id="ML769440">
    <property type="protein sequence ID" value="KAE9401977.1"/>
    <property type="molecule type" value="Genomic_DNA"/>
</dbReference>
<name>A0A6A4HYH0_9AGAR</name>
<dbReference type="Proteomes" id="UP000799118">
    <property type="component" value="Unassembled WGS sequence"/>
</dbReference>
<organism evidence="2 3">
    <name type="scientific">Gymnopus androsaceus JB14</name>
    <dbReference type="NCBI Taxonomy" id="1447944"/>
    <lineage>
        <taxon>Eukaryota</taxon>
        <taxon>Fungi</taxon>
        <taxon>Dikarya</taxon>
        <taxon>Basidiomycota</taxon>
        <taxon>Agaricomycotina</taxon>
        <taxon>Agaricomycetes</taxon>
        <taxon>Agaricomycetidae</taxon>
        <taxon>Agaricales</taxon>
        <taxon>Marasmiineae</taxon>
        <taxon>Omphalotaceae</taxon>
        <taxon>Gymnopus</taxon>
    </lineage>
</organism>
<accession>A0A6A4HYH0</accession>
<protein>
    <submittedName>
        <fullName evidence="2">Uncharacterized protein</fullName>
    </submittedName>
</protein>
<evidence type="ECO:0000313" key="2">
    <source>
        <dbReference type="EMBL" id="KAE9401977.1"/>
    </source>
</evidence>
<reference evidence="2" key="1">
    <citation type="journal article" date="2019" name="Environ. Microbiol.">
        <title>Fungal ecological strategies reflected in gene transcription - a case study of two litter decomposers.</title>
        <authorList>
            <person name="Barbi F."/>
            <person name="Kohler A."/>
            <person name="Barry K."/>
            <person name="Baskaran P."/>
            <person name="Daum C."/>
            <person name="Fauchery L."/>
            <person name="Ihrmark K."/>
            <person name="Kuo A."/>
            <person name="LaButti K."/>
            <person name="Lipzen A."/>
            <person name="Morin E."/>
            <person name="Grigoriev I.V."/>
            <person name="Henrissat B."/>
            <person name="Lindahl B."/>
            <person name="Martin F."/>
        </authorList>
    </citation>
    <scope>NUCLEOTIDE SEQUENCE</scope>
    <source>
        <strain evidence="2">JB14</strain>
    </source>
</reference>